<dbReference type="KEGG" id="kst:KSMBR1_1589"/>
<protein>
    <submittedName>
        <fullName evidence="2">Uncharacterized protein</fullName>
    </submittedName>
</protein>
<evidence type="ECO:0000313" key="2">
    <source>
        <dbReference type="EMBL" id="CAJ72580.1"/>
    </source>
</evidence>
<dbReference type="Proteomes" id="UP000501926">
    <property type="component" value="Chromosome"/>
</dbReference>
<sequence>MLRKRRLFLYALLCIIFFVNIGVISYRNNSTATPVNYSPAETIPLLLSGGLRGIVVDLLWVRALARHEEKKYYELLTINNLISKLQPDFPAVWIFQAWNMAYNIAHEWDSPQNKWKWVSAGLHFAKKGALKNPGSGDLFFELGFMYAHLFDQRYFKYATFNREQLKKEDGEDNYEAALFWMGKSVVNAPKLRNIAAIERTICHTLWKAALCAEEEGNFGSALDYVETAIKEWKEYGEKYPEDTLVEVKTFIKKLEEKKMVLCDTINKADNSVLQDWEK</sequence>
<keyword evidence="5" id="KW-1185">Reference proteome</keyword>
<gene>
    <name evidence="3" type="ORF">KsCSTR_06610</name>
    <name evidence="4" type="ORF">KSMBR1_1589</name>
    <name evidence="2" type="ORF">kustd1835</name>
</gene>
<dbReference type="EMBL" id="CP049055">
    <property type="protein sequence ID" value="QII10040.1"/>
    <property type="molecule type" value="Genomic_DNA"/>
</dbReference>
<keyword evidence="1" id="KW-0812">Transmembrane</keyword>
<evidence type="ECO:0000313" key="6">
    <source>
        <dbReference type="Proteomes" id="UP000501926"/>
    </source>
</evidence>
<keyword evidence="1" id="KW-1133">Transmembrane helix</keyword>
<organism evidence="2">
    <name type="scientific">Kuenenia stuttgartiensis</name>
    <dbReference type="NCBI Taxonomy" id="174633"/>
    <lineage>
        <taxon>Bacteria</taxon>
        <taxon>Pseudomonadati</taxon>
        <taxon>Planctomycetota</taxon>
        <taxon>Candidatus Brocadiia</taxon>
        <taxon>Candidatus Brocadiales</taxon>
        <taxon>Candidatus Brocadiaceae</taxon>
        <taxon>Candidatus Kuenenia</taxon>
    </lineage>
</organism>
<dbReference type="EMBL" id="LT934425">
    <property type="protein sequence ID" value="SOH04088.1"/>
    <property type="molecule type" value="Genomic_DNA"/>
</dbReference>
<reference evidence="2" key="2">
    <citation type="submission" date="2006-01" db="EMBL/GenBank/DDBJ databases">
        <authorList>
            <person name="Genoscope"/>
        </authorList>
    </citation>
    <scope>NUCLEOTIDE SEQUENCE</scope>
</reference>
<dbReference type="EMBL" id="CT573072">
    <property type="protein sequence ID" value="CAJ72580.1"/>
    <property type="molecule type" value="Genomic_DNA"/>
</dbReference>
<evidence type="ECO:0000313" key="5">
    <source>
        <dbReference type="Proteomes" id="UP000221734"/>
    </source>
</evidence>
<accession>Q1PZR7</accession>
<reference evidence="5" key="4">
    <citation type="submission" date="2017-10" db="EMBL/GenBank/DDBJ databases">
        <authorList>
            <person name="Frank J."/>
        </authorList>
    </citation>
    <scope>NUCLEOTIDE SEQUENCE [LARGE SCALE GENOMIC DNA]</scope>
</reference>
<dbReference type="Proteomes" id="UP000221734">
    <property type="component" value="Chromosome Kuenenia_stuttgartiensis_MBR1"/>
</dbReference>
<feature type="transmembrane region" description="Helical" evidence="1">
    <location>
        <begin position="7"/>
        <end position="26"/>
    </location>
</feature>
<keyword evidence="1" id="KW-0472">Membrane</keyword>
<dbReference type="AlphaFoldDB" id="Q1PZR7"/>
<reference evidence="4" key="3">
    <citation type="submission" date="2017-10" db="EMBL/GenBank/DDBJ databases">
        <authorList>
            <person name="Banno H."/>
            <person name="Chua N.-H."/>
        </authorList>
    </citation>
    <scope>NUCLEOTIDE SEQUENCE [LARGE SCALE GENOMIC DNA]</scope>
    <source>
        <strain evidence="4">Kuenenia_mbr1_ru-nijmegen</strain>
    </source>
</reference>
<name>Q1PZR7_KUEST</name>
<reference evidence="3 6" key="5">
    <citation type="submission" date="2020-02" db="EMBL/GenBank/DDBJ databases">
        <title>Newly sequenced genome of strain CSTR1 showed variability in Candidatus Kuenenia stuttgartiensis genomes.</title>
        <authorList>
            <person name="Ding C."/>
            <person name="Adrian L."/>
        </authorList>
    </citation>
    <scope>NUCLEOTIDE SEQUENCE [LARGE SCALE GENOMIC DNA]</scope>
    <source>
        <strain evidence="3 6">CSTR1</strain>
    </source>
</reference>
<evidence type="ECO:0000256" key="1">
    <source>
        <dbReference type="SAM" id="Phobius"/>
    </source>
</evidence>
<evidence type="ECO:0000313" key="3">
    <source>
        <dbReference type="EMBL" id="QII10040.1"/>
    </source>
</evidence>
<reference evidence="2" key="1">
    <citation type="journal article" date="2006" name="Nature">
        <title>Deciphering the evolution and metabolism of an anammox bacterium from a community genome.</title>
        <authorList>
            <person name="Strous M."/>
            <person name="Pelletier E."/>
            <person name="Mangenot S."/>
            <person name="Rattei T."/>
            <person name="Lehner A."/>
            <person name="Taylor M.W."/>
            <person name="Horn M."/>
            <person name="Daims H."/>
            <person name="Bartol-Mavel D."/>
            <person name="Wincker P."/>
            <person name="Barbe V."/>
            <person name="Fonknechten N."/>
            <person name="Vallenet D."/>
            <person name="Segurens B."/>
            <person name="Schenowitz-Truong C."/>
            <person name="Medigue C."/>
            <person name="Collingro A."/>
            <person name="Snel B."/>
            <person name="Dutilh B.E."/>
            <person name="OpDenCamp H.J.M."/>
            <person name="vanDerDrift C."/>
            <person name="Cirpus I."/>
            <person name="vanDePas-Schoonen K.T."/>
            <person name="Harhangi H.R."/>
            <person name="vanNiftrik L."/>
            <person name="Schmid M."/>
            <person name="Keltjens J."/>
            <person name="vanDeVossenberg J."/>
            <person name="Kartal B."/>
            <person name="Meier H."/>
            <person name="Frishman D."/>
            <person name="Huynen M.A."/>
            <person name="Mewes H."/>
            <person name="Weissenbach J."/>
            <person name="Jetten M.S.M."/>
            <person name="Wagner M."/>
            <person name="LePaslier D."/>
        </authorList>
    </citation>
    <scope>NUCLEOTIDE SEQUENCE</scope>
</reference>
<evidence type="ECO:0000313" key="4">
    <source>
        <dbReference type="EMBL" id="SOH04088.1"/>
    </source>
</evidence>
<proteinExistence type="predicted"/>